<dbReference type="InterPro" id="IPR027417">
    <property type="entry name" value="P-loop_NTPase"/>
</dbReference>
<reference evidence="11 12" key="1">
    <citation type="submission" date="2016-10" db="EMBL/GenBank/DDBJ databases">
        <authorList>
            <person name="Varghese N."/>
            <person name="Submissions S."/>
        </authorList>
    </citation>
    <scope>NUCLEOTIDE SEQUENCE [LARGE SCALE GENOMIC DNA]</scope>
    <source>
        <strain evidence="11 12">DSM 17997</strain>
    </source>
</reference>
<dbReference type="SUPFAM" id="SSF48019">
    <property type="entry name" value="post-AAA+ oligomerization domain-like"/>
    <property type="match status" value="1"/>
</dbReference>
<dbReference type="Gene3D" id="1.10.8.60">
    <property type="match status" value="1"/>
</dbReference>
<gene>
    <name evidence="11" type="ORF">SAMN05444412_11864</name>
</gene>
<evidence type="ECO:0000256" key="8">
    <source>
        <dbReference type="ARBA" id="ARBA00049244"/>
    </source>
</evidence>
<proteinExistence type="inferred from homology"/>
<dbReference type="NCBIfam" id="TIGR01128">
    <property type="entry name" value="holA"/>
    <property type="match status" value="1"/>
</dbReference>
<dbReference type="Proteomes" id="UP000199663">
    <property type="component" value="Unassembled WGS sequence"/>
</dbReference>
<evidence type="ECO:0000256" key="6">
    <source>
        <dbReference type="ARBA" id="ARBA00022932"/>
    </source>
</evidence>
<protein>
    <recommendedName>
        <fullName evidence="2">DNA polymerase III subunit delta</fullName>
        <ecNumber evidence="1">2.7.7.7</ecNumber>
    </recommendedName>
</protein>
<keyword evidence="12" id="KW-1185">Reference proteome</keyword>
<dbReference type="InterPro" id="IPR005790">
    <property type="entry name" value="DNA_polIII_delta"/>
</dbReference>
<evidence type="ECO:0000256" key="7">
    <source>
        <dbReference type="ARBA" id="ARBA00034754"/>
    </source>
</evidence>
<dbReference type="RefSeq" id="WP_019600075.1">
    <property type="nucleotide sequence ID" value="NZ_FNQC01000018.1"/>
</dbReference>
<feature type="domain" description="DNA polymerase III delta N-terminal" evidence="9">
    <location>
        <begin position="21"/>
        <end position="141"/>
    </location>
</feature>
<evidence type="ECO:0000256" key="1">
    <source>
        <dbReference type="ARBA" id="ARBA00012417"/>
    </source>
</evidence>
<dbReference type="SUPFAM" id="SSF52540">
    <property type="entry name" value="P-loop containing nucleoside triphosphate hydrolases"/>
    <property type="match status" value="1"/>
</dbReference>
<evidence type="ECO:0000256" key="5">
    <source>
        <dbReference type="ARBA" id="ARBA00022705"/>
    </source>
</evidence>
<evidence type="ECO:0000256" key="3">
    <source>
        <dbReference type="ARBA" id="ARBA00022679"/>
    </source>
</evidence>
<comment type="catalytic activity">
    <reaction evidence="8">
        <text>DNA(n) + a 2'-deoxyribonucleoside 5'-triphosphate = DNA(n+1) + diphosphate</text>
        <dbReference type="Rhea" id="RHEA:22508"/>
        <dbReference type="Rhea" id="RHEA-COMP:17339"/>
        <dbReference type="Rhea" id="RHEA-COMP:17340"/>
        <dbReference type="ChEBI" id="CHEBI:33019"/>
        <dbReference type="ChEBI" id="CHEBI:61560"/>
        <dbReference type="ChEBI" id="CHEBI:173112"/>
        <dbReference type="EC" id="2.7.7.7"/>
    </reaction>
</comment>
<evidence type="ECO:0000259" key="9">
    <source>
        <dbReference type="Pfam" id="PF06144"/>
    </source>
</evidence>
<dbReference type="InterPro" id="IPR010372">
    <property type="entry name" value="DNA_pol3_delta_N"/>
</dbReference>
<dbReference type="Gene3D" id="3.40.50.300">
    <property type="entry name" value="P-loop containing nucleotide triphosphate hydrolases"/>
    <property type="match status" value="1"/>
</dbReference>
<organism evidence="11 12">
    <name type="scientific">Rhodonellum ikkaensis</name>
    <dbReference type="NCBI Taxonomy" id="336829"/>
    <lineage>
        <taxon>Bacteria</taxon>
        <taxon>Pseudomonadati</taxon>
        <taxon>Bacteroidota</taxon>
        <taxon>Cytophagia</taxon>
        <taxon>Cytophagales</taxon>
        <taxon>Cytophagaceae</taxon>
        <taxon>Rhodonellum</taxon>
    </lineage>
</organism>
<name>A0A1H3TJY3_9BACT</name>
<keyword evidence="4" id="KW-0548">Nucleotidyltransferase</keyword>
<evidence type="ECO:0000256" key="4">
    <source>
        <dbReference type="ARBA" id="ARBA00022695"/>
    </source>
</evidence>
<comment type="caution">
    <text evidence="11">The sequence shown here is derived from an EMBL/GenBank/DDBJ whole genome shotgun (WGS) entry which is preliminary data.</text>
</comment>
<dbReference type="InterPro" id="IPR048466">
    <property type="entry name" value="DNA_pol3_delta-like_C"/>
</dbReference>
<keyword evidence="3" id="KW-0808">Transferase</keyword>
<dbReference type="InterPro" id="IPR008921">
    <property type="entry name" value="DNA_pol3_clamp-load_cplx_C"/>
</dbReference>
<dbReference type="EC" id="2.7.7.7" evidence="1"/>
<sequence>MPSKPEDVIKDIKAGKYAPIYFLQGDEPYFIDLISDHIEKHAIAEHEKGFNQIIMYGKDNPMNVILGNARRFPMMADRQVVIVKEAQNIPDLGKELGDSLLMNYLQNPLPSTILVFAHKYKSIDGKRKIAKELDKKAILVKTEKIQEWKLAPWIEEYIKDKGHKIDTRTATLLSESIGNNLEVLTNEIGKMLINFSEPTAITAAHIHQFIGINKDYNNFELTKAIGVKDVMKANKIIHYFVQNPKAHPLIPMISLIFSFFSKIAMVHGNANLAEAELARLLGVHPFFVKEYKTASRNYQLGKVIDCFGYIKEADLRSKGVDVNAVENSKILKELIFKLMH</sequence>
<evidence type="ECO:0000259" key="10">
    <source>
        <dbReference type="Pfam" id="PF21694"/>
    </source>
</evidence>
<dbReference type="Gene3D" id="1.20.272.10">
    <property type="match status" value="1"/>
</dbReference>
<evidence type="ECO:0000256" key="2">
    <source>
        <dbReference type="ARBA" id="ARBA00017703"/>
    </source>
</evidence>
<dbReference type="EMBL" id="FNQC01000018">
    <property type="protein sequence ID" value="SDZ50554.1"/>
    <property type="molecule type" value="Genomic_DNA"/>
</dbReference>
<accession>A0A1H3TJY3</accession>
<evidence type="ECO:0000313" key="11">
    <source>
        <dbReference type="EMBL" id="SDZ50554.1"/>
    </source>
</evidence>
<dbReference type="PANTHER" id="PTHR34388">
    <property type="entry name" value="DNA POLYMERASE III SUBUNIT DELTA"/>
    <property type="match status" value="1"/>
</dbReference>
<dbReference type="Pfam" id="PF06144">
    <property type="entry name" value="DNA_pol3_delta"/>
    <property type="match status" value="1"/>
</dbReference>
<keyword evidence="5" id="KW-0235">DNA replication</keyword>
<feature type="domain" description="DNA polymerase III delta subunit-like C-terminal" evidence="10">
    <location>
        <begin position="217"/>
        <end position="320"/>
    </location>
</feature>
<keyword evidence="6" id="KW-0239">DNA-directed DNA polymerase</keyword>
<dbReference type="Pfam" id="PF21694">
    <property type="entry name" value="DNA_pol3_delta_C"/>
    <property type="match status" value="1"/>
</dbReference>
<evidence type="ECO:0000313" key="12">
    <source>
        <dbReference type="Proteomes" id="UP000199663"/>
    </source>
</evidence>
<comment type="similarity">
    <text evidence="7">Belongs to the DNA polymerase HolA subunit family.</text>
</comment>
<dbReference type="PANTHER" id="PTHR34388:SF1">
    <property type="entry name" value="DNA POLYMERASE III SUBUNIT DELTA"/>
    <property type="match status" value="1"/>
</dbReference>